<protein>
    <submittedName>
        <fullName evidence="1">Uncharacterized protein</fullName>
    </submittedName>
</protein>
<reference evidence="1 2" key="2">
    <citation type="submission" date="2013-10" db="EMBL/GenBank/DDBJ databases">
        <title>The Genome Sequence of Fusobacterium nucleatum subsp. animalis D11.</title>
        <authorList>
            <consortium name="The Broad Institute Genomics Platform"/>
            <person name="Earl A."/>
            <person name="Ward D."/>
            <person name="Feldgarden M."/>
            <person name="Gevers D."/>
            <person name="Kostic A."/>
            <person name="Garrett W."/>
            <person name="Young S.K."/>
            <person name="Zeng Q."/>
            <person name="Gargeya S."/>
            <person name="Fitzgerald M."/>
            <person name="Abouelleil A."/>
            <person name="Alvarado L."/>
            <person name="Berlin A.M."/>
            <person name="Chapman S.B."/>
            <person name="Gainer-Dewar J."/>
            <person name="Goldberg J."/>
            <person name="Gnerre S."/>
            <person name="Griggs A."/>
            <person name="Gujja S."/>
            <person name="Hansen M."/>
            <person name="Howarth C."/>
            <person name="Imamovic A."/>
            <person name="Ireland A."/>
            <person name="Larimer J."/>
            <person name="McCowan C."/>
            <person name="Murphy C."/>
            <person name="Pearson M."/>
            <person name="Poon T.W."/>
            <person name="Priest M."/>
            <person name="Roberts A."/>
            <person name="Saif S."/>
            <person name="Shea T."/>
            <person name="Sykes S."/>
            <person name="Wortman J."/>
            <person name="Nusbaum C."/>
            <person name="Birren B."/>
        </authorList>
    </citation>
    <scope>NUCLEOTIDE SEQUENCE [LARGE SCALE GENOMIC DNA]</scope>
    <source>
        <strain evidence="1 2">D11</strain>
    </source>
</reference>
<reference evidence="2" key="1">
    <citation type="submission" date="2009-02" db="EMBL/GenBank/DDBJ databases">
        <title>The Genome Sequence of Shigella sp. D9.</title>
        <authorList>
            <consortium name="The Broad Institute Genome Sequencing Platform"/>
            <person name="Ward D."/>
            <person name="Young S.K."/>
            <person name="Kodira C.D."/>
            <person name="Zeng Q."/>
            <person name="Koehrsen M."/>
            <person name="Alvarado L."/>
            <person name="Berlin A."/>
            <person name="Borenstein D."/>
            <person name="Chen Z."/>
            <person name="Engels R."/>
            <person name="Freedman E."/>
            <person name="Gellesch M."/>
            <person name="Goldberg J."/>
            <person name="Griggs A."/>
            <person name="Gujja S."/>
            <person name="Heiman D."/>
            <person name="Hepburn T."/>
            <person name="Howarth C."/>
            <person name="Jen D."/>
            <person name="Larson L."/>
            <person name="Lewis B."/>
            <person name="Mehta T."/>
            <person name="Park D."/>
            <person name="Pearson M."/>
            <person name="Roberts A."/>
            <person name="Saif S."/>
            <person name="Shea T."/>
            <person name="Shenoy N."/>
            <person name="Sisk P."/>
            <person name="Stolte C."/>
            <person name="Sykes S."/>
            <person name="Walk T."/>
            <person name="White J."/>
            <person name="Yandava C."/>
            <person name="Allen-Vercoe E."/>
            <person name="Strauss J."/>
            <person name="Sibley C."/>
            <person name="White A."/>
            <person name="Ambrose C."/>
            <person name="Lander E."/>
            <person name="Nusbaum C."/>
            <person name="Galagan J."/>
            <person name="Birren B."/>
        </authorList>
    </citation>
    <scope>NUCLEOTIDE SEQUENCE [LARGE SCALE GENOMIC DNA]</scope>
    <source>
        <strain evidence="2">D11</strain>
    </source>
</reference>
<sequence length="22" mass="2680">RVIFSGDPKEELKEDKIMRIFE</sequence>
<name>A0A0K9CPH4_9FUSO</name>
<evidence type="ECO:0000313" key="1">
    <source>
        <dbReference type="EMBL" id="KMV76111.1"/>
    </source>
</evidence>
<dbReference type="Proteomes" id="UP000004650">
    <property type="component" value="Unassembled WGS sequence"/>
</dbReference>
<dbReference type="EMBL" id="ACDS02000004">
    <property type="protein sequence ID" value="KMV76111.1"/>
    <property type="molecule type" value="Genomic_DNA"/>
</dbReference>
<dbReference type="AlphaFoldDB" id="A0A0K9CPH4"/>
<evidence type="ECO:0000313" key="2">
    <source>
        <dbReference type="Proteomes" id="UP000004650"/>
    </source>
</evidence>
<gene>
    <name evidence="1" type="ORF">PSAG_04517</name>
</gene>
<proteinExistence type="predicted"/>
<organism evidence="1 2">
    <name type="scientific">Fusobacterium animalis D11</name>
    <dbReference type="NCBI Taxonomy" id="556264"/>
    <lineage>
        <taxon>Bacteria</taxon>
        <taxon>Fusobacteriati</taxon>
        <taxon>Fusobacteriota</taxon>
        <taxon>Fusobacteriia</taxon>
        <taxon>Fusobacteriales</taxon>
        <taxon>Fusobacteriaceae</taxon>
        <taxon>Fusobacterium</taxon>
    </lineage>
</organism>
<feature type="non-terminal residue" evidence="1">
    <location>
        <position position="1"/>
    </location>
</feature>
<accession>A0A0K9CPH4</accession>
<comment type="caution">
    <text evidence="1">The sequence shown here is derived from an EMBL/GenBank/DDBJ whole genome shotgun (WGS) entry which is preliminary data.</text>
</comment>